<evidence type="ECO:0000313" key="4">
    <source>
        <dbReference type="Proteomes" id="UP000515728"/>
    </source>
</evidence>
<keyword evidence="4" id="KW-1185">Reference proteome</keyword>
<dbReference type="EMBL" id="CP060131">
    <property type="protein sequence ID" value="QNG50049.1"/>
    <property type="molecule type" value="Genomic_DNA"/>
</dbReference>
<feature type="domain" description="DUF1990" evidence="2">
    <location>
        <begin position="77"/>
        <end position="239"/>
    </location>
</feature>
<gene>
    <name evidence="3" type="ORF">H6H00_17400</name>
</gene>
<evidence type="ECO:0000313" key="3">
    <source>
        <dbReference type="EMBL" id="QNG50049.1"/>
    </source>
</evidence>
<sequence>MRVSGVPTPGTRYASTRRIPSGQRTRWSRRSRGTIGRVPVRRDPYRSPALNAPDLAAIVDDLGGRSVNYDEALAPPHVTDGWHQDRWTVELGHEAPGEPEPDGLVAAADALVNGYEFTDPSLLRAVYRYPADVVGRDMLLQGRFAMFRFHMGVRITAELDELREGPDGPERVVGWAYQTLDGHLEQGRLTYEIAKDLTTGRVEFRIDAYSRQSQIRNPLFRVGFGFFGRHTQLRFYRAALERLKDRLPHPPGEPGPDADGLVRVPTGAPPDRAGWAEIHVVHPGR</sequence>
<name>A0A7G7MB88_9PSEU</name>
<proteinExistence type="predicted"/>
<dbReference type="Proteomes" id="UP000515728">
    <property type="component" value="Chromosome"/>
</dbReference>
<feature type="region of interest" description="Disordered" evidence="1">
    <location>
        <begin position="1"/>
        <end position="31"/>
    </location>
</feature>
<protein>
    <submittedName>
        <fullName evidence="3">DUF1990 family protein</fullName>
    </submittedName>
</protein>
<accession>A0A7G7MB88</accession>
<dbReference type="InterPro" id="IPR018960">
    <property type="entry name" value="DUF1990"/>
</dbReference>
<dbReference type="Pfam" id="PF09348">
    <property type="entry name" value="DUF1990"/>
    <property type="match status" value="1"/>
</dbReference>
<feature type="region of interest" description="Disordered" evidence="1">
    <location>
        <begin position="246"/>
        <end position="274"/>
    </location>
</feature>
<organism evidence="3 4">
    <name type="scientific">Pseudonocardia petroleophila</name>
    <dbReference type="NCBI Taxonomy" id="37331"/>
    <lineage>
        <taxon>Bacteria</taxon>
        <taxon>Bacillati</taxon>
        <taxon>Actinomycetota</taxon>
        <taxon>Actinomycetes</taxon>
        <taxon>Pseudonocardiales</taxon>
        <taxon>Pseudonocardiaceae</taxon>
        <taxon>Pseudonocardia</taxon>
    </lineage>
</organism>
<dbReference type="KEGG" id="ppel:H6H00_17400"/>
<reference evidence="3 4" key="1">
    <citation type="submission" date="2020-08" db="EMBL/GenBank/DDBJ databases">
        <authorList>
            <person name="Mo P."/>
        </authorList>
    </citation>
    <scope>NUCLEOTIDE SEQUENCE [LARGE SCALE GENOMIC DNA]</scope>
    <source>
        <strain evidence="3 4">CGMCC 4.1532</strain>
    </source>
</reference>
<dbReference type="AlphaFoldDB" id="A0A7G7MB88"/>
<evidence type="ECO:0000259" key="2">
    <source>
        <dbReference type="Pfam" id="PF09348"/>
    </source>
</evidence>
<evidence type="ECO:0000256" key="1">
    <source>
        <dbReference type="SAM" id="MobiDB-lite"/>
    </source>
</evidence>